<proteinExistence type="predicted"/>
<reference evidence="3 4" key="1">
    <citation type="submission" date="2019-04" db="EMBL/GenBank/DDBJ databases">
        <title>Niastella caeni sp. nov., isolated from activated sludge.</title>
        <authorList>
            <person name="Sheng M."/>
        </authorList>
    </citation>
    <scope>NUCLEOTIDE SEQUENCE [LARGE SCALE GENOMIC DNA]</scope>
    <source>
        <strain evidence="3 4">HX-2-15</strain>
    </source>
</reference>
<accession>A0A4S8HWY6</accession>
<dbReference type="EMBL" id="STFF01000002">
    <property type="protein sequence ID" value="THU40213.1"/>
    <property type="molecule type" value="Genomic_DNA"/>
</dbReference>
<dbReference type="Proteomes" id="UP000306918">
    <property type="component" value="Unassembled WGS sequence"/>
</dbReference>
<dbReference type="Gene3D" id="2.120.10.30">
    <property type="entry name" value="TolB, C-terminal domain"/>
    <property type="match status" value="1"/>
</dbReference>
<dbReference type="InterPro" id="IPR011041">
    <property type="entry name" value="Quinoprot_gluc/sorb_DH_b-prop"/>
</dbReference>
<dbReference type="PANTHER" id="PTHR19328">
    <property type="entry name" value="HEDGEHOG-INTERACTING PROTEIN"/>
    <property type="match status" value="1"/>
</dbReference>
<evidence type="ECO:0000259" key="2">
    <source>
        <dbReference type="Pfam" id="PF07995"/>
    </source>
</evidence>
<dbReference type="Pfam" id="PF07995">
    <property type="entry name" value="GSDH"/>
    <property type="match status" value="1"/>
</dbReference>
<keyword evidence="1" id="KW-0472">Membrane</keyword>
<feature type="domain" description="Glucose/Sorbosone dehydrogenase" evidence="2">
    <location>
        <begin position="66"/>
        <end position="441"/>
    </location>
</feature>
<dbReference type="PANTHER" id="PTHR19328:SF75">
    <property type="entry name" value="ALDOSE SUGAR DEHYDROGENASE YLII"/>
    <property type="match status" value="1"/>
</dbReference>
<dbReference type="InterPro" id="IPR011042">
    <property type="entry name" value="6-blade_b-propeller_TolB-like"/>
</dbReference>
<organism evidence="3 4">
    <name type="scientific">Niastella caeni</name>
    <dbReference type="NCBI Taxonomy" id="2569763"/>
    <lineage>
        <taxon>Bacteria</taxon>
        <taxon>Pseudomonadati</taxon>
        <taxon>Bacteroidota</taxon>
        <taxon>Chitinophagia</taxon>
        <taxon>Chitinophagales</taxon>
        <taxon>Chitinophagaceae</taxon>
        <taxon>Niastella</taxon>
    </lineage>
</organism>
<evidence type="ECO:0000313" key="4">
    <source>
        <dbReference type="Proteomes" id="UP000306918"/>
    </source>
</evidence>
<evidence type="ECO:0000313" key="3">
    <source>
        <dbReference type="EMBL" id="THU40213.1"/>
    </source>
</evidence>
<dbReference type="OrthoDB" id="9770043at2"/>
<dbReference type="AlphaFoldDB" id="A0A4S8HWY6"/>
<keyword evidence="1" id="KW-1133">Transmembrane helix</keyword>
<dbReference type="RefSeq" id="WP_136576967.1">
    <property type="nucleotide sequence ID" value="NZ_STFF01000002.1"/>
</dbReference>
<protein>
    <submittedName>
        <fullName evidence="3">PQQ-dependent sugar dehydrogenase</fullName>
    </submittedName>
</protein>
<sequence length="459" mass="50217">MRINQSKRSSRSIPAFTVLGTVVLLGMLVLQGCQKHHEPNLNAVDLQLIAEDFVSPIQVVTTHHSERLYVVDQVGKVWVVDGNGYKRPTPLLDLSSKLVTLNPAYDERGLLGIALHEDFKTNGRLFVYYQAPPRAGGPVPGASWNNLSRISEFTVSLETQRADMNSERIILEWDDPQSNHNGGTLVFGLDDFLYISIGDGGRANDTGPGHVDDWYLINGGGNAQNIEANFLGKILRIDVDGGTPYSIPASNPFVGKPGRDEIFAFGFRNPYRMSFDMGGEHQLIVADAGQVLREEVNVLSKGGNYGWNIKEGKGCFSTADSSKELASCPSVDDRGKAFIDPVLELNNWQNPQGGKATTIIGGYVYRGNEIKSWQGKYVFGSFSQTPTTPNGELFIARPEGSSWSYDEVSLKSNSDDIGYYLRGFGQDDDGEIYVTVSSTPGPQGTTGKVFKLIATTDEK</sequence>
<feature type="transmembrane region" description="Helical" evidence="1">
    <location>
        <begin position="12"/>
        <end position="30"/>
    </location>
</feature>
<gene>
    <name evidence="3" type="ORF">FAM09_10095</name>
</gene>
<dbReference type="InterPro" id="IPR012938">
    <property type="entry name" value="Glc/Sorbosone_DH"/>
</dbReference>
<comment type="caution">
    <text evidence="3">The sequence shown here is derived from an EMBL/GenBank/DDBJ whole genome shotgun (WGS) entry which is preliminary data.</text>
</comment>
<keyword evidence="1" id="KW-0812">Transmembrane</keyword>
<keyword evidence="4" id="KW-1185">Reference proteome</keyword>
<name>A0A4S8HWY6_9BACT</name>
<dbReference type="PROSITE" id="PS51257">
    <property type="entry name" value="PROKAR_LIPOPROTEIN"/>
    <property type="match status" value="1"/>
</dbReference>
<dbReference type="SUPFAM" id="SSF50952">
    <property type="entry name" value="Soluble quinoprotein glucose dehydrogenase"/>
    <property type="match status" value="1"/>
</dbReference>
<evidence type="ECO:0000256" key="1">
    <source>
        <dbReference type="SAM" id="Phobius"/>
    </source>
</evidence>